<dbReference type="SUPFAM" id="SSF55486">
    <property type="entry name" value="Metalloproteases ('zincins'), catalytic domain"/>
    <property type="match status" value="1"/>
</dbReference>
<keyword evidence="3" id="KW-0479">Metal-binding</keyword>
<comment type="caution">
    <text evidence="11">The sequence shown here is derived from an EMBL/GenBank/DDBJ whole genome shotgun (WGS) entry which is preliminary data.</text>
</comment>
<evidence type="ECO:0000256" key="5">
    <source>
        <dbReference type="ARBA" id="ARBA00022801"/>
    </source>
</evidence>
<dbReference type="Pfam" id="PF05572">
    <property type="entry name" value="Peptidase_M43"/>
    <property type="match status" value="1"/>
</dbReference>
<sequence>MARRSIAVFFACLCACGALSGRADASARPGAAGAHAQGVTGAERVVASARGRGGRAARLSACAAPTRHPGAEELTHALEPRDPGPAEVARMDADLRRRLSGSATTDAAHRDPDAVREIRVPVWVHIIRDGSLGLPDTSVPRQIAILNQAYGGRFGGVDTGVRYTLAGVTHTANRAWFRDPLGNEAAMKEKLHVGGPETLNLYVAQLGELVLGYATYPYWYKDEPLLDGVVIDWRSVPGGPLRQFDRGFTAVHEIGHWLGLLHTFENGCKAPGDSVADTPAEAYPTTGCPAKKDSCPASGGDPTHNFMDYGQDRCMREFTAGQAVRIRQMWDAYRRPSPAAAAIASSADASSTAASSTVPAAVAPPALAPAAMAPPAVAPLAPVGHAASTSAALAHSAGAPRAVAPAAVAPPAFAPPALDAPDAAVAQPVAPGL</sequence>
<dbReference type="InterPro" id="IPR024079">
    <property type="entry name" value="MetalloPept_cat_dom_sf"/>
</dbReference>
<reference evidence="11 12" key="1">
    <citation type="submission" date="2021-01" db="EMBL/GenBank/DDBJ databases">
        <title>Whole genome shotgun sequence of Microbispora corallina NBRC 16416.</title>
        <authorList>
            <person name="Komaki H."/>
            <person name="Tamura T."/>
        </authorList>
    </citation>
    <scope>NUCLEOTIDE SEQUENCE [LARGE SCALE GENOMIC DNA]</scope>
    <source>
        <strain evidence="11 12">NBRC 16416</strain>
    </source>
</reference>
<organism evidence="11 12">
    <name type="scientific">Microbispora corallina</name>
    <dbReference type="NCBI Taxonomy" id="83302"/>
    <lineage>
        <taxon>Bacteria</taxon>
        <taxon>Bacillati</taxon>
        <taxon>Actinomycetota</taxon>
        <taxon>Actinomycetes</taxon>
        <taxon>Streptosporangiales</taxon>
        <taxon>Streptosporangiaceae</taxon>
        <taxon>Microbispora</taxon>
    </lineage>
</organism>
<keyword evidence="2" id="KW-0645">Protease</keyword>
<keyword evidence="5" id="KW-0378">Hydrolase</keyword>
<evidence type="ECO:0000256" key="6">
    <source>
        <dbReference type="ARBA" id="ARBA00022833"/>
    </source>
</evidence>
<gene>
    <name evidence="11" type="ORF">Mco01_26920</name>
</gene>
<keyword evidence="4 9" id="KW-0732">Signal</keyword>
<dbReference type="EMBL" id="BOOC01000010">
    <property type="protein sequence ID" value="GIH39692.1"/>
    <property type="molecule type" value="Genomic_DNA"/>
</dbReference>
<keyword evidence="12" id="KW-1185">Reference proteome</keyword>
<dbReference type="InterPro" id="IPR008754">
    <property type="entry name" value="Peptidase_M43"/>
</dbReference>
<keyword evidence="7" id="KW-0482">Metalloprotease</keyword>
<feature type="chain" id="PRO_5045276802" description="Peptidase M43 pregnancy-associated plasma-A domain-containing protein" evidence="9">
    <location>
        <begin position="21"/>
        <end position="433"/>
    </location>
</feature>
<evidence type="ECO:0000256" key="3">
    <source>
        <dbReference type="ARBA" id="ARBA00022723"/>
    </source>
</evidence>
<dbReference type="CDD" id="cd04275">
    <property type="entry name" value="ZnMc_pappalysin_like"/>
    <property type="match status" value="1"/>
</dbReference>
<name>A0ABQ4FY05_9ACTN</name>
<dbReference type="Gene3D" id="3.40.390.10">
    <property type="entry name" value="Collagenase (Catalytic Domain)"/>
    <property type="match status" value="1"/>
</dbReference>
<feature type="signal peptide" evidence="9">
    <location>
        <begin position="1"/>
        <end position="20"/>
    </location>
</feature>
<dbReference type="PANTHER" id="PTHR47466:SF1">
    <property type="entry name" value="METALLOPROTEASE MEP1 (AFU_ORTHOLOGUE AFUA_1G07730)-RELATED"/>
    <property type="match status" value="1"/>
</dbReference>
<evidence type="ECO:0000313" key="12">
    <source>
        <dbReference type="Proteomes" id="UP000603904"/>
    </source>
</evidence>
<evidence type="ECO:0000259" key="10">
    <source>
        <dbReference type="Pfam" id="PF05572"/>
    </source>
</evidence>
<keyword evidence="6" id="KW-0862">Zinc</keyword>
<proteinExistence type="inferred from homology"/>
<comment type="similarity">
    <text evidence="1">Belongs to the peptidase M43B family.</text>
</comment>
<protein>
    <recommendedName>
        <fullName evidence="10">Peptidase M43 pregnancy-associated plasma-A domain-containing protein</fullName>
    </recommendedName>
</protein>
<evidence type="ECO:0000256" key="8">
    <source>
        <dbReference type="ARBA" id="ARBA00023157"/>
    </source>
</evidence>
<dbReference type="PANTHER" id="PTHR47466">
    <property type="match status" value="1"/>
</dbReference>
<accession>A0ABQ4FY05</accession>
<evidence type="ECO:0000256" key="1">
    <source>
        <dbReference type="ARBA" id="ARBA00008721"/>
    </source>
</evidence>
<dbReference type="Proteomes" id="UP000603904">
    <property type="component" value="Unassembled WGS sequence"/>
</dbReference>
<evidence type="ECO:0000256" key="4">
    <source>
        <dbReference type="ARBA" id="ARBA00022729"/>
    </source>
</evidence>
<keyword evidence="8" id="KW-1015">Disulfide bond</keyword>
<evidence type="ECO:0000313" key="11">
    <source>
        <dbReference type="EMBL" id="GIH39692.1"/>
    </source>
</evidence>
<feature type="domain" description="Peptidase M43 pregnancy-associated plasma-A" evidence="10">
    <location>
        <begin position="249"/>
        <end position="329"/>
    </location>
</feature>
<evidence type="ECO:0000256" key="7">
    <source>
        <dbReference type="ARBA" id="ARBA00023049"/>
    </source>
</evidence>
<evidence type="ECO:0000256" key="9">
    <source>
        <dbReference type="SAM" id="SignalP"/>
    </source>
</evidence>
<dbReference type="RefSeq" id="WP_204057199.1">
    <property type="nucleotide sequence ID" value="NZ_BAAAGP010000004.1"/>
</dbReference>
<evidence type="ECO:0000256" key="2">
    <source>
        <dbReference type="ARBA" id="ARBA00022670"/>
    </source>
</evidence>